<feature type="compositionally biased region" description="Gly residues" evidence="1">
    <location>
        <begin position="126"/>
        <end position="143"/>
    </location>
</feature>
<evidence type="ECO:0000313" key="4">
    <source>
        <dbReference type="Proteomes" id="UP000192277"/>
    </source>
</evidence>
<reference evidence="3 4" key="1">
    <citation type="submission" date="2016-04" db="EMBL/GenBank/DDBJ databases">
        <authorList>
            <person name="Chen L."/>
            <person name="Zhuang W."/>
            <person name="Wang G."/>
        </authorList>
    </citation>
    <scope>NUCLEOTIDE SEQUENCE [LARGE SCALE GENOMIC DNA]</scope>
    <source>
        <strain evidence="4">GR20</strain>
    </source>
</reference>
<feature type="chain" id="PRO_5046090364" description="DUF4890 domain-containing protein" evidence="2">
    <location>
        <begin position="21"/>
        <end position="143"/>
    </location>
</feature>
<feature type="signal peptide" evidence="2">
    <location>
        <begin position="1"/>
        <end position="20"/>
    </location>
</feature>
<name>A0ABX3P747_9BACT</name>
<keyword evidence="4" id="KW-1185">Reference proteome</keyword>
<feature type="region of interest" description="Disordered" evidence="1">
    <location>
        <begin position="113"/>
        <end position="143"/>
    </location>
</feature>
<evidence type="ECO:0000256" key="2">
    <source>
        <dbReference type="SAM" id="SignalP"/>
    </source>
</evidence>
<dbReference type="EMBL" id="LWBO01000001">
    <property type="protein sequence ID" value="OQP54890.1"/>
    <property type="molecule type" value="Genomic_DNA"/>
</dbReference>
<keyword evidence="2" id="KW-0732">Signal</keyword>
<organism evidence="3 4">
    <name type="scientific">Niastella koreensis</name>
    <dbReference type="NCBI Taxonomy" id="354356"/>
    <lineage>
        <taxon>Bacteria</taxon>
        <taxon>Pseudomonadati</taxon>
        <taxon>Bacteroidota</taxon>
        <taxon>Chitinophagia</taxon>
        <taxon>Chitinophagales</taxon>
        <taxon>Chitinophagaceae</taxon>
        <taxon>Niastella</taxon>
    </lineage>
</organism>
<evidence type="ECO:0000256" key="1">
    <source>
        <dbReference type="SAM" id="MobiDB-lite"/>
    </source>
</evidence>
<gene>
    <name evidence="3" type="ORF">A4D02_00775</name>
</gene>
<proteinExistence type="predicted"/>
<comment type="caution">
    <text evidence="3">The sequence shown here is derived from an EMBL/GenBank/DDBJ whole genome shotgun (WGS) entry which is preliminary data.</text>
</comment>
<protein>
    <recommendedName>
        <fullName evidence="5">DUF4890 domain-containing protein</fullName>
    </recommendedName>
</protein>
<accession>A0ABX3P747</accession>
<dbReference type="Proteomes" id="UP000192277">
    <property type="component" value="Unassembled WGS sequence"/>
</dbReference>
<evidence type="ECO:0000313" key="3">
    <source>
        <dbReference type="EMBL" id="OQP54890.1"/>
    </source>
</evidence>
<evidence type="ECO:0008006" key="5">
    <source>
        <dbReference type="Google" id="ProtNLM"/>
    </source>
</evidence>
<sequence>MKKAILLLVIAISGVVAVQAQQGGGGGFQRRTPEERLKMVKEKLVDLNLDKDQAPKSDSAFMDYFRAQDKIFEEMRAGGGAPDRDAIREKMMKLAGERDDKLKKIYTDDQYKKWKETIEPTTRPQRGGGGGGGGRGGNGGGNN</sequence>
<dbReference type="RefSeq" id="WP_014222435.1">
    <property type="nucleotide sequence ID" value="NZ_LWBO01000001.1"/>
</dbReference>